<gene>
    <name evidence="2" type="ORF">JOB18_000160</name>
</gene>
<protein>
    <submittedName>
        <fullName evidence="2">Uncharacterized protein</fullName>
    </submittedName>
</protein>
<comment type="caution">
    <text evidence="2">The sequence shown here is derived from an EMBL/GenBank/DDBJ whole genome shotgun (WGS) entry which is preliminary data.</text>
</comment>
<dbReference type="Proteomes" id="UP000693946">
    <property type="component" value="Linkage Group LG16"/>
</dbReference>
<sequence length="175" mass="19055">MFRAALSSVASGWQCQAVPRAVSPGSLIILYGKGALERGSERKQGLQRDWSRGPERPMWVKPEPDESGDATINIERCYGAAVLCRSAAPLHYAAFNENKSKPQGDVGAIKPGETHYVFRNAIKSYVTGGFINHQLDSLCQGELTAFGPIRRCRDNRNSTSCASMPGAKRCLPVIT</sequence>
<dbReference type="EMBL" id="JAGKHQ010000008">
    <property type="protein sequence ID" value="KAG7509616.1"/>
    <property type="molecule type" value="Genomic_DNA"/>
</dbReference>
<organism evidence="2 3">
    <name type="scientific">Solea senegalensis</name>
    <name type="common">Senegalese sole</name>
    <dbReference type="NCBI Taxonomy" id="28829"/>
    <lineage>
        <taxon>Eukaryota</taxon>
        <taxon>Metazoa</taxon>
        <taxon>Chordata</taxon>
        <taxon>Craniata</taxon>
        <taxon>Vertebrata</taxon>
        <taxon>Euteleostomi</taxon>
        <taxon>Actinopterygii</taxon>
        <taxon>Neopterygii</taxon>
        <taxon>Teleostei</taxon>
        <taxon>Neoteleostei</taxon>
        <taxon>Acanthomorphata</taxon>
        <taxon>Carangaria</taxon>
        <taxon>Pleuronectiformes</taxon>
        <taxon>Pleuronectoidei</taxon>
        <taxon>Soleidae</taxon>
        <taxon>Solea</taxon>
    </lineage>
</organism>
<name>A0AAV6RWL7_SOLSE</name>
<keyword evidence="3" id="KW-1185">Reference proteome</keyword>
<evidence type="ECO:0000313" key="3">
    <source>
        <dbReference type="Proteomes" id="UP000693946"/>
    </source>
</evidence>
<reference evidence="2 3" key="1">
    <citation type="journal article" date="2021" name="Sci. Rep.">
        <title>Chromosome anchoring in Senegalese sole (Solea senegalensis) reveals sex-associated markers and genome rearrangements in flatfish.</title>
        <authorList>
            <person name="Guerrero-Cozar I."/>
            <person name="Gomez-Garrido J."/>
            <person name="Berbel C."/>
            <person name="Martinez-Blanch J.F."/>
            <person name="Alioto T."/>
            <person name="Claros M.G."/>
            <person name="Gagnaire P.A."/>
            <person name="Manchado M."/>
        </authorList>
    </citation>
    <scope>NUCLEOTIDE SEQUENCE [LARGE SCALE GENOMIC DNA]</scope>
    <source>
        <strain evidence="2">Sse05_10M</strain>
    </source>
</reference>
<accession>A0AAV6RWL7</accession>
<feature type="compositionally biased region" description="Basic and acidic residues" evidence="1">
    <location>
        <begin position="40"/>
        <end position="55"/>
    </location>
</feature>
<evidence type="ECO:0000256" key="1">
    <source>
        <dbReference type="SAM" id="MobiDB-lite"/>
    </source>
</evidence>
<proteinExistence type="predicted"/>
<feature type="region of interest" description="Disordered" evidence="1">
    <location>
        <begin position="40"/>
        <end position="65"/>
    </location>
</feature>
<evidence type="ECO:0000313" key="2">
    <source>
        <dbReference type="EMBL" id="KAG7509616.1"/>
    </source>
</evidence>
<dbReference type="AlphaFoldDB" id="A0AAV6RWL7"/>